<dbReference type="GeneID" id="28489048"/>
<name>A0A126QZP0_METOL</name>
<evidence type="ECO:0000313" key="1">
    <source>
        <dbReference type="EMBL" id="AMK15308.1"/>
    </source>
</evidence>
<dbReference type="STRING" id="294671.YLM1_0751"/>
<dbReference type="EMBL" id="CP014265">
    <property type="protein sequence ID" value="AMK15308.1"/>
    <property type="molecule type" value="Genomic_DNA"/>
</dbReference>
<evidence type="ECO:0000313" key="2">
    <source>
        <dbReference type="Proteomes" id="UP000066376"/>
    </source>
</evidence>
<dbReference type="PANTHER" id="PTHR37954:SF3">
    <property type="entry name" value="DUF169 DOMAIN-CONTAINING PROTEIN"/>
    <property type="match status" value="1"/>
</dbReference>
<dbReference type="RefSeq" id="WP_067146445.1">
    <property type="nucleotide sequence ID" value="NZ_CP014265.1"/>
</dbReference>
<dbReference type="AlphaFoldDB" id="A0A126QZP0"/>
<dbReference type="InterPro" id="IPR003748">
    <property type="entry name" value="DUF169"/>
</dbReference>
<dbReference type="Pfam" id="PF02596">
    <property type="entry name" value="DUF169"/>
    <property type="match status" value="1"/>
</dbReference>
<accession>A0A126QZP0</accession>
<reference evidence="1 2" key="1">
    <citation type="journal article" date="2016" name="Genome Announc.">
        <title>Draft Genome Sequence of the Rumen Methanogen Methanobrevibacter olleyae YLM1.</title>
        <authorList>
            <person name="Kelly W.J."/>
            <person name="Li D."/>
            <person name="Lambie S.C."/>
            <person name="Cox F."/>
            <person name="Attwood G.T."/>
            <person name="Altermann E."/>
            <person name="Leahy S.C."/>
        </authorList>
    </citation>
    <scope>NUCLEOTIDE SEQUENCE [LARGE SCALE GENOMIC DNA]</scope>
    <source>
        <strain evidence="1 2">YLM1</strain>
    </source>
</reference>
<organism evidence="1 2">
    <name type="scientific">Methanobrevibacter olleyae</name>
    <dbReference type="NCBI Taxonomy" id="294671"/>
    <lineage>
        <taxon>Archaea</taxon>
        <taxon>Methanobacteriati</taxon>
        <taxon>Methanobacteriota</taxon>
        <taxon>Methanomada group</taxon>
        <taxon>Methanobacteria</taxon>
        <taxon>Methanobacteriales</taxon>
        <taxon>Methanobacteriaceae</taxon>
        <taxon>Methanobrevibacter</taxon>
    </lineage>
</organism>
<proteinExistence type="predicted"/>
<dbReference type="PATRIC" id="fig|294671.3.peg.784"/>
<keyword evidence="2" id="KW-1185">Reference proteome</keyword>
<dbReference type="PANTHER" id="PTHR37954">
    <property type="entry name" value="BLL4979 PROTEIN"/>
    <property type="match status" value="1"/>
</dbReference>
<dbReference type="Proteomes" id="UP000066376">
    <property type="component" value="Chromosome"/>
</dbReference>
<protein>
    <submittedName>
        <fullName evidence="1">Uncharacterized protein</fullName>
    </submittedName>
</protein>
<reference evidence="2" key="2">
    <citation type="submission" date="2016-02" db="EMBL/GenBank/DDBJ databases">
        <title>The draft genome sequence of the rumen methanogen Methanobrevibacter olleyae YLM1.</title>
        <authorList>
            <consortium name="New Zealand Agricultural Greenhouse Gas Research Centre/Pastoral Greenhouse Gas Research Consortium"/>
            <person name="Kelly W.J."/>
            <person name="Li D."/>
            <person name="Lambie S.C."/>
            <person name="Attwood G.T."/>
            <person name="Altermann E."/>
            <person name="Leahy S.C."/>
        </authorList>
    </citation>
    <scope>NUCLEOTIDE SEQUENCE [LARGE SCALE GENOMIC DNA]</scope>
    <source>
        <strain evidence="2">YLM1</strain>
    </source>
</reference>
<dbReference type="KEGG" id="mol:YLM1_0751"/>
<gene>
    <name evidence="1" type="ORF">YLM1_0751</name>
</gene>
<sequence>MDYKIEDNKKIGIGLKNRLNLRRLPVAIKFFNDENEIPEGIERIDEKIRHCEMVTKAADGESFYSTAEEQKCKGGSSAMGLEDVPPKILSGEFYHTLGRFDSLETAKSVVDNIPRIEEKSAGILYAPLENANFIPDVVIIITNAKNGMEIAQGIVYNNGDRVRPSFAGIQSLCADAVNGPYISGKPNVTLACSGSRAYTDLDDDELIIGLAKDNLKPLVDAFTNI</sequence>